<name>A0ACA9S293_9GLOM</name>
<protein>
    <submittedName>
        <fullName evidence="1">23836_t:CDS:1</fullName>
    </submittedName>
</protein>
<sequence length="120" mass="14148">MVGALAPTITVWIEHRLKKRKYNAETKEVELKNKITQDITYEQLKKDNLRKNISGSVKLFREISNLEDELEKEQNPETRRRRLELLAKLEKAFGQTLGKETEPQGEEKPRLTTKEKKEKE</sequence>
<accession>A0ACA9S293</accession>
<evidence type="ECO:0000313" key="2">
    <source>
        <dbReference type="Proteomes" id="UP000789920"/>
    </source>
</evidence>
<evidence type="ECO:0000313" key="1">
    <source>
        <dbReference type="EMBL" id="CAG8822750.1"/>
    </source>
</evidence>
<keyword evidence="2" id="KW-1185">Reference proteome</keyword>
<dbReference type="EMBL" id="CAJVQC010086661">
    <property type="protein sequence ID" value="CAG8822750.1"/>
    <property type="molecule type" value="Genomic_DNA"/>
</dbReference>
<organism evidence="1 2">
    <name type="scientific">Racocetra persica</name>
    <dbReference type="NCBI Taxonomy" id="160502"/>
    <lineage>
        <taxon>Eukaryota</taxon>
        <taxon>Fungi</taxon>
        <taxon>Fungi incertae sedis</taxon>
        <taxon>Mucoromycota</taxon>
        <taxon>Glomeromycotina</taxon>
        <taxon>Glomeromycetes</taxon>
        <taxon>Diversisporales</taxon>
        <taxon>Gigasporaceae</taxon>
        <taxon>Racocetra</taxon>
    </lineage>
</organism>
<comment type="caution">
    <text evidence="1">The sequence shown here is derived from an EMBL/GenBank/DDBJ whole genome shotgun (WGS) entry which is preliminary data.</text>
</comment>
<reference evidence="1" key="1">
    <citation type="submission" date="2021-06" db="EMBL/GenBank/DDBJ databases">
        <authorList>
            <person name="Kallberg Y."/>
            <person name="Tangrot J."/>
            <person name="Rosling A."/>
        </authorList>
    </citation>
    <scope>NUCLEOTIDE SEQUENCE</scope>
    <source>
        <strain evidence="1">MA461A</strain>
    </source>
</reference>
<dbReference type="Proteomes" id="UP000789920">
    <property type="component" value="Unassembled WGS sequence"/>
</dbReference>
<gene>
    <name evidence="1" type="ORF">RPERSI_LOCUS25877</name>
</gene>
<feature type="non-terminal residue" evidence="1">
    <location>
        <position position="120"/>
    </location>
</feature>
<proteinExistence type="predicted"/>